<dbReference type="EMBL" id="DAAYLS010000014">
    <property type="protein sequence ID" value="HAG4739568.1"/>
    <property type="molecule type" value="Genomic_DNA"/>
</dbReference>
<dbReference type="EMBL" id="DAAXTH010000017">
    <property type="protein sequence ID" value="HAG2494111.1"/>
    <property type="molecule type" value="Genomic_DNA"/>
</dbReference>
<evidence type="ECO:0000313" key="3">
    <source>
        <dbReference type="EMBL" id="HAF8248616.1"/>
    </source>
</evidence>
<dbReference type="EMBL" id="DAAYJX010000012">
    <property type="protein sequence ID" value="HAG4505212.1"/>
    <property type="molecule type" value="Genomic_DNA"/>
</dbReference>
<evidence type="ECO:0000313" key="25">
    <source>
        <dbReference type="EMBL" id="HAG3739749.1"/>
    </source>
</evidence>
<dbReference type="EMBL" id="DAAXQZ010000022">
    <property type="protein sequence ID" value="HAG2130988.1"/>
    <property type="molecule type" value="Genomic_DNA"/>
</dbReference>
<name>A0A754EK85_SALER</name>
<evidence type="ECO:0000313" key="14">
    <source>
        <dbReference type="EMBL" id="HAG2567313.1"/>
    </source>
</evidence>
<dbReference type="EMBL" id="DAAYGR010000012">
    <property type="protein sequence ID" value="HAG4121840.1"/>
    <property type="molecule type" value="Genomic_DNA"/>
</dbReference>
<dbReference type="EMBL" id="DAAYCF010000015">
    <property type="protein sequence ID" value="HAG3571409.1"/>
    <property type="molecule type" value="Genomic_DNA"/>
</dbReference>
<dbReference type="EMBL" id="DAAXOR010000017">
    <property type="protein sequence ID" value="HAG1878369.1"/>
    <property type="molecule type" value="Genomic_DNA"/>
</dbReference>
<dbReference type="EMBL" id="DAAYHD010000016">
    <property type="protein sequence ID" value="HAG4183077.1"/>
    <property type="molecule type" value="Genomic_DNA"/>
</dbReference>
<gene>
    <name evidence="4" type="ORF">G5V28_004506</name>
    <name evidence="16" type="ORF">G8016_004463</name>
    <name evidence="22" type="ORF">G8036_004310</name>
    <name evidence="21" type="ORF">G8083_004368</name>
    <name evidence="20" type="ORF">G8096_004513</name>
    <name evidence="24" type="ORF">G8102_004333</name>
    <name evidence="18" type="ORF">G8106_004315</name>
    <name evidence="36" type="ORF">G8119_004537</name>
    <name evidence="17" type="ORF">G8133_004377</name>
    <name evidence="30" type="ORF">G8156_004399</name>
    <name evidence="19" type="ORF">G8173_004605</name>
    <name evidence="25" type="ORF">G8406_004366</name>
    <name evidence="28" type="ORF">G8426_004557</name>
    <name evidence="29" type="ORF">G8443_004375</name>
    <name evidence="27" type="ORF">G8495_004508</name>
    <name evidence="26" type="ORF">G8512_004210</name>
    <name evidence="3" type="ORF">G8515_004342</name>
    <name evidence="1" type="ORF">G8516_004458</name>
    <name evidence="33" type="ORF">G8522_004538</name>
    <name evidence="2" type="ORF">G8541_004320</name>
    <name evidence="34" type="ORF">G8543_004337</name>
    <name evidence="32" type="ORF">G8557_004415</name>
    <name evidence="31" type="ORF">G8559_004414</name>
    <name evidence="23" type="ORF">G8T43_004373</name>
    <name evidence="7" type="ORF">G8V36_004369</name>
    <name evidence="9" type="ORF">G8W08_004672</name>
    <name evidence="5" type="ORF">G8X42_004581</name>
    <name evidence="8" type="ORF">G8X61_004573</name>
    <name evidence="35" type="ORF">G8Y08_004384</name>
    <name evidence="10" type="ORF">G8Y17_004674</name>
    <name evidence="13" type="ORF">G8Y20_004734</name>
    <name evidence="6" type="ORF">G8Y31_004586</name>
    <name evidence="15" type="ORF">G8Y49_004377</name>
    <name evidence="12" type="ORF">G8Y50_004690</name>
    <name evidence="14" type="ORF">G8Y63_004332</name>
    <name evidence="11" type="ORF">G8Y72_004341</name>
</gene>
<evidence type="ECO:0000313" key="21">
    <source>
        <dbReference type="EMBL" id="HAG3589668.1"/>
    </source>
</evidence>
<evidence type="ECO:0000313" key="34">
    <source>
        <dbReference type="EMBL" id="HAG4856263.1"/>
    </source>
</evidence>
<dbReference type="EMBL" id="DAAXOM010000014">
    <property type="protein sequence ID" value="HAG1911270.1"/>
    <property type="molecule type" value="Genomic_DNA"/>
</dbReference>
<evidence type="ECO:0000313" key="9">
    <source>
        <dbReference type="EMBL" id="HAG2003365.1"/>
    </source>
</evidence>
<evidence type="ECO:0000313" key="31">
    <source>
        <dbReference type="EMBL" id="HAG4739568.1"/>
    </source>
</evidence>
<evidence type="ECO:0000313" key="4">
    <source>
        <dbReference type="EMBL" id="HAF8609512.1"/>
    </source>
</evidence>
<evidence type="ECO:0000313" key="29">
    <source>
        <dbReference type="EMBL" id="HAG4315850.1"/>
    </source>
</evidence>
<proteinExistence type="predicted"/>
<dbReference type="AlphaFoldDB" id="A0A754EK85"/>
<dbReference type="EMBL" id="DAAXTY010000018">
    <property type="protein sequence ID" value="HAG2544319.1"/>
    <property type="molecule type" value="Genomic_DNA"/>
</dbReference>
<organism evidence="4">
    <name type="scientific">Salmonella enterica</name>
    <name type="common">Salmonella choleraesuis</name>
    <dbReference type="NCBI Taxonomy" id="28901"/>
    <lineage>
        <taxon>Bacteria</taxon>
        <taxon>Pseudomonadati</taxon>
        <taxon>Pseudomonadota</taxon>
        <taxon>Gammaproteobacteria</taxon>
        <taxon>Enterobacterales</taxon>
        <taxon>Enterobacteriaceae</taxon>
        <taxon>Salmonella</taxon>
    </lineage>
</organism>
<evidence type="ECO:0000313" key="17">
    <source>
        <dbReference type="EMBL" id="HAG3000823.1"/>
    </source>
</evidence>
<evidence type="ECO:0000313" key="1">
    <source>
        <dbReference type="EMBL" id="HAF7113521.1"/>
    </source>
</evidence>
<evidence type="ECO:0000313" key="32">
    <source>
        <dbReference type="EMBL" id="HAG4837700.1"/>
    </source>
</evidence>
<evidence type="ECO:0000313" key="24">
    <source>
        <dbReference type="EMBL" id="HAG3627206.1"/>
    </source>
</evidence>
<dbReference type="EMBL" id="DAAYCJ010000012">
    <property type="protein sequence ID" value="HAG3589668.1"/>
    <property type="molecule type" value="Genomic_DNA"/>
</dbReference>
<dbReference type="EMBL" id="DAAYDV010000014">
    <property type="protein sequence ID" value="HAG3739749.1"/>
    <property type="molecule type" value="Genomic_DNA"/>
</dbReference>
<sequence length="60" mass="7399">MHDVNHYFYMKFATLASKAEIAKDYRSAEELWGKAYEFCYCYANIEWVTRRIDFCRHRYS</sequence>
<evidence type="ECO:0000313" key="28">
    <source>
        <dbReference type="EMBL" id="HAG4187789.1"/>
    </source>
</evidence>
<dbReference type="EMBL" id="DAAYSM010000013">
    <property type="protein sequence ID" value="HAG5592357.1"/>
    <property type="molecule type" value="Genomic_DNA"/>
</dbReference>
<evidence type="ECO:0000313" key="8">
    <source>
        <dbReference type="EMBL" id="HAG1989668.1"/>
    </source>
</evidence>
<dbReference type="InterPro" id="IPR047666">
    <property type="entry name" value="ANR_neg_reg"/>
</dbReference>
<reference evidence="4" key="1">
    <citation type="journal article" date="2018" name="Genome Biol.">
        <title>SKESA: strategic k-mer extension for scrupulous assemblies.</title>
        <authorList>
            <person name="Souvorov A."/>
            <person name="Agarwala R."/>
            <person name="Lipman D.J."/>
        </authorList>
    </citation>
    <scope>NUCLEOTIDE SEQUENCE</scope>
    <source>
        <strain evidence="24">MA.JM_04/170</strain>
        <strain evidence="29">MA.JM_04/177</strain>
        <strain evidence="23">MA.JM_04/178</strain>
        <strain evidence="32">MA.JM_04/180</strain>
        <strain evidence="30">MA.JM_04/182</strain>
        <strain evidence="17">MA.JM_04/187</strain>
        <strain evidence="26">MA.JM_04/189</strain>
        <strain evidence="35">MA.JM_04/195</strain>
        <strain evidence="6">MA.JM_04/203</strain>
        <strain evidence="12">MA.JM_04/205</strain>
        <strain evidence="8">MA.JM_04/207</strain>
        <strain evidence="9">MA.JM_04/208</strain>
        <strain evidence="10">MA.JM_04/211</strain>
        <strain evidence="33">MA.JM_04/216</strain>
        <strain evidence="34">MA.JM_04/221</strain>
        <strain evidence="18">MA.JM_04/223</strain>
        <strain evidence="11">MA.JM_04/227</strain>
        <strain evidence="22">MA.JM_04/228</strain>
        <strain evidence="5">MA.JM_04/234</strain>
        <strain evidence="1">MA.JM_04/235</strain>
        <strain evidence="21">MA.JM_04/238</strain>
        <strain evidence="31">MA.JM_04/240</strain>
        <strain evidence="20">MA.JM_04/245</strain>
        <strain evidence="19">MA.JM_04/250</strain>
        <strain evidence="13">MA.JM_04/257</strain>
        <strain evidence="36">MA.JM_04/259</strain>
        <strain evidence="4">MA.JM_04/263</strain>
        <strain evidence="3">MA.JM_04/270</strain>
        <strain evidence="15">MA.JM_04/271</strain>
        <strain evidence="2">MA.JM_04/272</strain>
        <strain evidence="27">MA.JM_04/275</strain>
        <strain evidence="7">MA.JM_04/283</strain>
        <strain evidence="16">MA.JM_04/288</strain>
        <strain evidence="25">MA.JM_04/290</strain>
        <strain evidence="14">MA.JM_04/295</strain>
        <strain evidence="28">MA.MC_04-0729</strain>
    </source>
</reference>
<evidence type="ECO:0000313" key="2">
    <source>
        <dbReference type="EMBL" id="HAF8192373.1"/>
    </source>
</evidence>
<dbReference type="EMBL" id="DAAYCL010000013">
    <property type="protein sequence ID" value="HAG3603856.1"/>
    <property type="molecule type" value="Genomic_DNA"/>
</dbReference>
<evidence type="ECO:0000313" key="13">
    <source>
        <dbReference type="EMBL" id="HAG2544319.1"/>
    </source>
</evidence>
<evidence type="ECO:0000313" key="30">
    <source>
        <dbReference type="EMBL" id="HAG4505212.1"/>
    </source>
</evidence>
<dbReference type="EMBL" id="DAAXPI010000019">
    <property type="protein sequence ID" value="HAG2003365.1"/>
    <property type="molecule type" value="Genomic_DNA"/>
</dbReference>
<evidence type="ECO:0000313" key="19">
    <source>
        <dbReference type="EMBL" id="HAG3426689.1"/>
    </source>
</evidence>
<dbReference type="NCBIfam" id="NF033650">
    <property type="entry name" value="ANR_neg_reg"/>
    <property type="match status" value="1"/>
</dbReference>
<dbReference type="EMBL" id="DAAYMM010000014">
    <property type="protein sequence ID" value="HAG4837700.1"/>
    <property type="molecule type" value="Genomic_DNA"/>
</dbReference>
<dbReference type="EMBL" id="DAAXUD010000011">
    <property type="protein sequence ID" value="HAG2567313.1"/>
    <property type="molecule type" value="Genomic_DNA"/>
</dbReference>
<evidence type="ECO:0000313" key="12">
    <source>
        <dbReference type="EMBL" id="HAG2494111.1"/>
    </source>
</evidence>
<reference evidence="4" key="2">
    <citation type="submission" date="2020-02" db="EMBL/GenBank/DDBJ databases">
        <authorList>
            <consortium name="NCBI Pathogen Detection Project"/>
        </authorList>
    </citation>
    <scope>NUCLEOTIDE SEQUENCE</scope>
    <source>
        <strain evidence="24">MA.JM_04/170</strain>
        <strain evidence="29">MA.JM_04/177</strain>
        <strain evidence="23">MA.JM_04/178</strain>
        <strain evidence="32">MA.JM_04/180</strain>
        <strain evidence="30">MA.JM_04/182</strain>
        <strain evidence="17">MA.JM_04/187</strain>
        <strain evidence="26">MA.JM_04/189</strain>
        <strain evidence="35">MA.JM_04/195</strain>
        <strain evidence="6">MA.JM_04/203</strain>
        <strain evidence="12">MA.JM_04/205</strain>
        <strain evidence="8">MA.JM_04/207</strain>
        <strain evidence="9">MA.JM_04/208</strain>
        <strain evidence="10">MA.JM_04/211</strain>
        <strain evidence="33">MA.JM_04/216</strain>
        <strain evidence="34">MA.JM_04/221</strain>
        <strain evidence="18">MA.JM_04/223</strain>
        <strain evidence="11">MA.JM_04/227</strain>
        <strain evidence="22">MA.JM_04/228</strain>
        <strain evidence="5">MA.JM_04/234</strain>
        <strain evidence="1">MA.JM_04/235</strain>
        <strain evidence="21">MA.JM_04/238</strain>
        <strain evidence="31">MA.JM_04/240</strain>
        <strain evidence="20">MA.JM_04/245</strain>
        <strain evidence="19">MA.JM_04/250</strain>
        <strain evidence="13">MA.JM_04/257</strain>
        <strain evidence="36">MA.JM_04/259</strain>
        <strain evidence="4">MA.JM_04/263</strain>
        <strain evidence="3">MA.JM_04/270</strain>
        <strain evidence="15">MA.JM_04/271</strain>
        <strain evidence="2">MA.JM_04/272</strain>
        <strain evidence="27">MA.JM_04/275</strain>
        <strain evidence="7">MA.JM_04/283</strain>
        <strain evidence="16">MA.JM_04/288</strain>
        <strain evidence="25">MA.JM_04/290</strain>
        <strain evidence="14">MA.JM_04/295</strain>
        <strain evidence="28">MA.MC_04-0729</strain>
    </source>
</reference>
<dbReference type="EMBL" id="DAAYIF010000012">
    <property type="protein sequence ID" value="HAG4315850.1"/>
    <property type="molecule type" value="Genomic_DNA"/>
</dbReference>
<dbReference type="EMBL" id="DAAYAZ010000014">
    <property type="protein sequence ID" value="HAG3426689.1"/>
    <property type="molecule type" value="Genomic_DNA"/>
</dbReference>
<evidence type="ECO:0000313" key="18">
    <source>
        <dbReference type="EMBL" id="HAG3010387.1"/>
    </source>
</evidence>
<dbReference type="EMBL" id="DAAXTF010000012">
    <property type="protein sequence ID" value="HAG2469694.1"/>
    <property type="molecule type" value="Genomic_DNA"/>
</dbReference>
<dbReference type="EMBL" id="DAAXPF010000014">
    <property type="protein sequence ID" value="HAG1989668.1"/>
    <property type="molecule type" value="Genomic_DNA"/>
</dbReference>
<dbReference type="EMBL" id="DAAYMQ010000012">
    <property type="protein sequence ID" value="HAG4856263.1"/>
    <property type="molecule type" value="Genomic_DNA"/>
</dbReference>
<evidence type="ECO:0000313" key="33">
    <source>
        <dbReference type="EMBL" id="HAG4842444.1"/>
    </source>
</evidence>
<evidence type="ECO:0000313" key="36">
    <source>
        <dbReference type="EMBL" id="HAG5592357.1"/>
    </source>
</evidence>
<evidence type="ECO:0000313" key="10">
    <source>
        <dbReference type="EMBL" id="HAG2130988.1"/>
    </source>
</evidence>
<evidence type="ECO:0000313" key="15">
    <source>
        <dbReference type="EMBL" id="HAG2620457.1"/>
    </source>
</evidence>
<dbReference type="EMBL" id="DAAXXJ010000011">
    <property type="protein sequence ID" value="HAG3000823.1"/>
    <property type="molecule type" value="Genomic_DNA"/>
</dbReference>
<dbReference type="EMBL" id="DAAYHE010000015">
    <property type="protein sequence ID" value="HAG4187789.1"/>
    <property type="molecule type" value="Genomic_DNA"/>
</dbReference>
<evidence type="ECO:0000313" key="35">
    <source>
        <dbReference type="EMBL" id="HAG5583001.1"/>
    </source>
</evidence>
<dbReference type="EMBL" id="DAAYMN010000014">
    <property type="protein sequence ID" value="HAG4842444.1"/>
    <property type="molecule type" value="Genomic_DNA"/>
</dbReference>
<evidence type="ECO:0000313" key="20">
    <source>
        <dbReference type="EMBL" id="HAG3571409.1"/>
    </source>
</evidence>
<dbReference type="EMBL" id="DAAXXN010000014">
    <property type="protein sequence ID" value="HAG3010387.1"/>
    <property type="molecule type" value="Genomic_DNA"/>
</dbReference>
<dbReference type="EMBL" id="DAAXOK010000013">
    <property type="protein sequence ID" value="HAG1873713.1"/>
    <property type="molecule type" value="Genomic_DNA"/>
</dbReference>
<dbReference type="EMBL" id="DAAWKK010000012">
    <property type="protein sequence ID" value="HAF8248616.1"/>
    <property type="molecule type" value="Genomic_DNA"/>
</dbReference>
<evidence type="ECO:0000313" key="27">
    <source>
        <dbReference type="EMBL" id="HAG4183077.1"/>
    </source>
</evidence>
<evidence type="ECO:0000313" key="6">
    <source>
        <dbReference type="EMBL" id="HAG1878369.1"/>
    </source>
</evidence>
<protein>
    <submittedName>
        <fullName evidence="4">ANR family transcriptional regulator</fullName>
    </submittedName>
</protein>
<dbReference type="EMBL" id="DAAYCI010000015">
    <property type="protein sequence ID" value="HAG3594322.1"/>
    <property type="molecule type" value="Genomic_DNA"/>
</dbReference>
<evidence type="ECO:0000313" key="22">
    <source>
        <dbReference type="EMBL" id="HAG3594322.1"/>
    </source>
</evidence>
<dbReference type="EMBL" id="DAAXTL010000012">
    <property type="protein sequence ID" value="HAG5583001.1"/>
    <property type="molecule type" value="Genomic_DNA"/>
</dbReference>
<dbReference type="EMBL" id="DAAWAU010000015">
    <property type="protein sequence ID" value="HAF7113521.1"/>
    <property type="molecule type" value="Genomic_DNA"/>
</dbReference>
<dbReference type="EMBL" id="DAAXVA010000014">
    <property type="protein sequence ID" value="HAG2687548.1"/>
    <property type="molecule type" value="Genomic_DNA"/>
</dbReference>
<evidence type="ECO:0000313" key="11">
    <source>
        <dbReference type="EMBL" id="HAG2469694.1"/>
    </source>
</evidence>
<evidence type="ECO:0000313" key="23">
    <source>
        <dbReference type="EMBL" id="HAG3603856.1"/>
    </source>
</evidence>
<accession>A0A754EK85</accession>
<dbReference type="EMBL" id="DAAXUS010000012">
    <property type="protein sequence ID" value="HAG2620457.1"/>
    <property type="molecule type" value="Genomic_DNA"/>
</dbReference>
<evidence type="ECO:0000313" key="7">
    <source>
        <dbReference type="EMBL" id="HAG1911270.1"/>
    </source>
</evidence>
<evidence type="ECO:0000313" key="26">
    <source>
        <dbReference type="EMBL" id="HAG4121840.1"/>
    </source>
</evidence>
<comment type="caution">
    <text evidence="4">The sequence shown here is derived from an EMBL/GenBank/DDBJ whole genome shotgun (WGS) entry which is preliminary data.</text>
</comment>
<evidence type="ECO:0000313" key="16">
    <source>
        <dbReference type="EMBL" id="HAG2687548.1"/>
    </source>
</evidence>
<evidence type="ECO:0000313" key="5">
    <source>
        <dbReference type="EMBL" id="HAG1873713.1"/>
    </source>
</evidence>
<dbReference type="EMBL" id="DAAWNJ010000015">
    <property type="protein sequence ID" value="HAF8609512.1"/>
    <property type="molecule type" value="Genomic_DNA"/>
</dbReference>
<dbReference type="EMBL" id="DAAYCQ010000012">
    <property type="protein sequence ID" value="HAG3627206.1"/>
    <property type="molecule type" value="Genomic_DNA"/>
</dbReference>
<dbReference type="EMBL" id="DAAWJX010000014">
    <property type="protein sequence ID" value="HAF8192373.1"/>
    <property type="molecule type" value="Genomic_DNA"/>
</dbReference>